<feature type="region of interest" description="Disordered" evidence="1">
    <location>
        <begin position="42"/>
        <end position="64"/>
    </location>
</feature>
<proteinExistence type="predicted"/>
<gene>
    <name evidence="2" type="ORF">ACFSXZ_27585</name>
</gene>
<organism evidence="2 3">
    <name type="scientific">Amycolatopsis pigmentata</name>
    <dbReference type="NCBI Taxonomy" id="450801"/>
    <lineage>
        <taxon>Bacteria</taxon>
        <taxon>Bacillati</taxon>
        <taxon>Actinomycetota</taxon>
        <taxon>Actinomycetes</taxon>
        <taxon>Pseudonocardiales</taxon>
        <taxon>Pseudonocardiaceae</taxon>
        <taxon>Amycolatopsis</taxon>
    </lineage>
</organism>
<reference evidence="3" key="1">
    <citation type="journal article" date="2019" name="Int. J. Syst. Evol. Microbiol.">
        <title>The Global Catalogue of Microorganisms (GCM) 10K type strain sequencing project: providing services to taxonomists for standard genome sequencing and annotation.</title>
        <authorList>
            <consortium name="The Broad Institute Genomics Platform"/>
            <consortium name="The Broad Institute Genome Sequencing Center for Infectious Disease"/>
            <person name="Wu L."/>
            <person name="Ma J."/>
        </authorList>
    </citation>
    <scope>NUCLEOTIDE SEQUENCE [LARGE SCALE GENOMIC DNA]</scope>
    <source>
        <strain evidence="3">CGMCC 4.7645</strain>
    </source>
</reference>
<evidence type="ECO:0000313" key="3">
    <source>
        <dbReference type="Proteomes" id="UP001597417"/>
    </source>
</evidence>
<protein>
    <submittedName>
        <fullName evidence="2">Uncharacterized protein</fullName>
    </submittedName>
</protein>
<comment type="caution">
    <text evidence="2">The sequence shown here is derived from an EMBL/GenBank/DDBJ whole genome shotgun (WGS) entry which is preliminary data.</text>
</comment>
<dbReference type="Proteomes" id="UP001597417">
    <property type="component" value="Unassembled WGS sequence"/>
</dbReference>
<dbReference type="EMBL" id="JBHUKR010000017">
    <property type="protein sequence ID" value="MFD2420097.1"/>
    <property type="molecule type" value="Genomic_DNA"/>
</dbReference>
<evidence type="ECO:0000313" key="2">
    <source>
        <dbReference type="EMBL" id="MFD2420097.1"/>
    </source>
</evidence>
<name>A0ABW5G209_9PSEU</name>
<accession>A0ABW5G209</accession>
<keyword evidence="3" id="KW-1185">Reference proteome</keyword>
<feature type="non-terminal residue" evidence="2">
    <location>
        <position position="80"/>
    </location>
</feature>
<evidence type="ECO:0000256" key="1">
    <source>
        <dbReference type="SAM" id="MobiDB-lite"/>
    </source>
</evidence>
<sequence length="80" mass="8606">MGRASNREWMVARTQRLIDLSRTLLSRSRQVAAHLLDSPQAPRRPLVIEGTPAPRPSAPAEGLPVPVDDTLAAVCANVAL</sequence>